<keyword evidence="1" id="KW-0479">Metal-binding</keyword>
<dbReference type="STRING" id="335973.SAMN04488693_101328"/>
<dbReference type="CDD" id="cd00371">
    <property type="entry name" value="HMA"/>
    <property type="match status" value="1"/>
</dbReference>
<dbReference type="PROSITE" id="PS01047">
    <property type="entry name" value="HMA_1"/>
    <property type="match status" value="1"/>
</dbReference>
<protein>
    <submittedName>
        <fullName evidence="3">Copper chaperone CopZ</fullName>
    </submittedName>
</protein>
<name>A0A1G8CMJ1_9MICC</name>
<sequence>MCGSTVQETPRNTNSAPGCSCCGPAQHSEVIIQTTTPAATESEYLVNGMTCGGCASGVSREIGRLDGVGDVQVSLVPGGTSKITVRSTGPLSPEAVRAAVANAGYELAGSR</sequence>
<dbReference type="InterPro" id="IPR017969">
    <property type="entry name" value="Heavy-metal-associated_CS"/>
</dbReference>
<dbReference type="RefSeq" id="WP_071416372.1">
    <property type="nucleotide sequence ID" value="NZ_FNDT01000001.1"/>
</dbReference>
<dbReference type="AlphaFoldDB" id="A0A1G8CMJ1"/>
<gene>
    <name evidence="3" type="ORF">SAMN04488693_101328</name>
</gene>
<evidence type="ECO:0000313" key="4">
    <source>
        <dbReference type="Proteomes" id="UP000199258"/>
    </source>
</evidence>
<dbReference type="Proteomes" id="UP000199258">
    <property type="component" value="Unassembled WGS sequence"/>
</dbReference>
<dbReference type="InterPro" id="IPR036163">
    <property type="entry name" value="HMA_dom_sf"/>
</dbReference>
<reference evidence="3 4" key="1">
    <citation type="submission" date="2016-10" db="EMBL/GenBank/DDBJ databases">
        <authorList>
            <person name="de Groot N.N."/>
        </authorList>
    </citation>
    <scope>NUCLEOTIDE SEQUENCE [LARGE SCALE GENOMIC DNA]</scope>
    <source>
        <strain evidence="3 4">NP_1H</strain>
    </source>
</reference>
<feature type="domain" description="HMA" evidence="2">
    <location>
        <begin position="40"/>
        <end position="108"/>
    </location>
</feature>
<dbReference type="PROSITE" id="PS50846">
    <property type="entry name" value="HMA_2"/>
    <property type="match status" value="1"/>
</dbReference>
<evidence type="ECO:0000313" key="3">
    <source>
        <dbReference type="EMBL" id="SDH46761.1"/>
    </source>
</evidence>
<dbReference type="EMBL" id="FNDT01000001">
    <property type="protein sequence ID" value="SDH46761.1"/>
    <property type="molecule type" value="Genomic_DNA"/>
</dbReference>
<dbReference type="InterPro" id="IPR006121">
    <property type="entry name" value="HMA_dom"/>
</dbReference>
<dbReference type="SUPFAM" id="SSF55008">
    <property type="entry name" value="HMA, heavy metal-associated domain"/>
    <property type="match status" value="1"/>
</dbReference>
<proteinExistence type="predicted"/>
<keyword evidence="4" id="KW-1185">Reference proteome</keyword>
<dbReference type="OrthoDB" id="9813965at2"/>
<accession>A0A1G8CMJ1</accession>
<organism evidence="3 4">
    <name type="scientific">Arthrobacter subterraneus</name>
    <dbReference type="NCBI Taxonomy" id="335973"/>
    <lineage>
        <taxon>Bacteria</taxon>
        <taxon>Bacillati</taxon>
        <taxon>Actinomycetota</taxon>
        <taxon>Actinomycetes</taxon>
        <taxon>Micrococcales</taxon>
        <taxon>Micrococcaceae</taxon>
        <taxon>Arthrobacter</taxon>
    </lineage>
</organism>
<dbReference type="Pfam" id="PF00403">
    <property type="entry name" value="HMA"/>
    <property type="match status" value="1"/>
</dbReference>
<evidence type="ECO:0000259" key="2">
    <source>
        <dbReference type="PROSITE" id="PS50846"/>
    </source>
</evidence>
<dbReference type="Gene3D" id="3.30.70.100">
    <property type="match status" value="1"/>
</dbReference>
<dbReference type="GO" id="GO:0046872">
    <property type="term" value="F:metal ion binding"/>
    <property type="evidence" value="ECO:0007669"/>
    <property type="project" value="UniProtKB-KW"/>
</dbReference>
<evidence type="ECO:0000256" key="1">
    <source>
        <dbReference type="ARBA" id="ARBA00022723"/>
    </source>
</evidence>